<accession>A0A0F9KWE8</accession>
<feature type="domain" description="Cas12f1-like TNB" evidence="2">
    <location>
        <begin position="95"/>
        <end position="161"/>
    </location>
</feature>
<evidence type="ECO:0000259" key="2">
    <source>
        <dbReference type="Pfam" id="PF07282"/>
    </source>
</evidence>
<keyword evidence="1" id="KW-0238">DNA-binding</keyword>
<gene>
    <name evidence="3" type="ORF">LCGC14_1353000</name>
</gene>
<dbReference type="Pfam" id="PF07282">
    <property type="entry name" value="Cas12f1-like_TNB"/>
    <property type="match status" value="1"/>
</dbReference>
<dbReference type="NCBIfam" id="TIGR01766">
    <property type="entry name" value="IS200/IS605 family accessory protein TnpB-like domain"/>
    <property type="match status" value="1"/>
</dbReference>
<evidence type="ECO:0000313" key="3">
    <source>
        <dbReference type="EMBL" id="KKM79121.1"/>
    </source>
</evidence>
<feature type="non-terminal residue" evidence="3">
    <location>
        <position position="1"/>
    </location>
</feature>
<dbReference type="NCBIfam" id="NF040570">
    <property type="entry name" value="guided_TnpB"/>
    <property type="match status" value="1"/>
</dbReference>
<name>A0A0F9KWE8_9ZZZZ</name>
<reference evidence="3" key="1">
    <citation type="journal article" date="2015" name="Nature">
        <title>Complex archaea that bridge the gap between prokaryotes and eukaryotes.</title>
        <authorList>
            <person name="Spang A."/>
            <person name="Saw J.H."/>
            <person name="Jorgensen S.L."/>
            <person name="Zaremba-Niedzwiedzka K."/>
            <person name="Martijn J."/>
            <person name="Lind A.E."/>
            <person name="van Eijk R."/>
            <person name="Schleper C."/>
            <person name="Guy L."/>
            <person name="Ettema T.J."/>
        </authorList>
    </citation>
    <scope>NUCLEOTIDE SEQUENCE</scope>
</reference>
<proteinExistence type="predicted"/>
<sequence length="173" mass="20528">SGKFLGQRRWREINQRYFRLKKALQAKGTKSAKRHLVKLSRKENRFRRDCDHVLSKQLVTQHQEGTLFVLEDLTNIRQRVKARKRVGRSIHSWSFARLKFFLEYKAKLYRHAIDFVDPRYTSQKCSQCQHIDKKNRKTQSSFLCRKCGFQCNADLNAAFNICDNYLAGQDLKA</sequence>
<protein>
    <recommendedName>
        <fullName evidence="2">Cas12f1-like TNB domain-containing protein</fullName>
    </recommendedName>
</protein>
<dbReference type="GO" id="GO:0003677">
    <property type="term" value="F:DNA binding"/>
    <property type="evidence" value="ECO:0007669"/>
    <property type="project" value="UniProtKB-KW"/>
</dbReference>
<dbReference type="InterPro" id="IPR010095">
    <property type="entry name" value="Cas12f1-like_TNB"/>
</dbReference>
<dbReference type="EMBL" id="LAZR01008381">
    <property type="protein sequence ID" value="KKM79121.1"/>
    <property type="molecule type" value="Genomic_DNA"/>
</dbReference>
<comment type="caution">
    <text evidence="3">The sequence shown here is derived from an EMBL/GenBank/DDBJ whole genome shotgun (WGS) entry which is preliminary data.</text>
</comment>
<organism evidence="3">
    <name type="scientific">marine sediment metagenome</name>
    <dbReference type="NCBI Taxonomy" id="412755"/>
    <lineage>
        <taxon>unclassified sequences</taxon>
        <taxon>metagenomes</taxon>
        <taxon>ecological metagenomes</taxon>
    </lineage>
</organism>
<dbReference type="AlphaFoldDB" id="A0A0F9KWE8"/>
<evidence type="ECO:0000256" key="1">
    <source>
        <dbReference type="ARBA" id="ARBA00023125"/>
    </source>
</evidence>